<dbReference type="InterPro" id="IPR050425">
    <property type="entry name" value="NAD(P)_dehydrat-like"/>
</dbReference>
<evidence type="ECO:0000313" key="5">
    <source>
        <dbReference type="Proteomes" id="UP000799767"/>
    </source>
</evidence>
<keyword evidence="1" id="KW-0560">Oxidoreductase</keyword>
<dbReference type="SUPFAM" id="SSF51735">
    <property type="entry name" value="NAD(P)-binding Rossmann-fold domains"/>
    <property type="match status" value="1"/>
</dbReference>
<evidence type="ECO:0000313" key="4">
    <source>
        <dbReference type="EMBL" id="KAF2483488.1"/>
    </source>
</evidence>
<dbReference type="Pfam" id="PF01370">
    <property type="entry name" value="Epimerase"/>
    <property type="match status" value="1"/>
</dbReference>
<dbReference type="OrthoDB" id="2735536at2759"/>
<evidence type="ECO:0000256" key="1">
    <source>
        <dbReference type="ARBA" id="ARBA00023002"/>
    </source>
</evidence>
<comment type="similarity">
    <text evidence="2">Belongs to the NAD(P)-dependent epimerase/dehydratase family. Dihydroflavonol-4-reductase subfamily.</text>
</comment>
<protein>
    <submittedName>
        <fullName evidence="4">Aldehyde reductase</fullName>
    </submittedName>
</protein>
<dbReference type="InterPro" id="IPR036291">
    <property type="entry name" value="NAD(P)-bd_dom_sf"/>
</dbReference>
<gene>
    <name evidence="4" type="ORF">BDY17DRAFT_280545</name>
</gene>
<evidence type="ECO:0000259" key="3">
    <source>
        <dbReference type="Pfam" id="PF01370"/>
    </source>
</evidence>
<dbReference type="PANTHER" id="PTHR10366:SF562">
    <property type="entry name" value="ALDEHYDE REDUCTASE II (AFU_ORTHOLOGUE AFUA_1G11360)"/>
    <property type="match status" value="1"/>
</dbReference>
<feature type="domain" description="NAD-dependent epimerase/dehydratase" evidence="3">
    <location>
        <begin position="25"/>
        <end position="266"/>
    </location>
</feature>
<dbReference type="Gene3D" id="3.40.50.720">
    <property type="entry name" value="NAD(P)-binding Rossmann-like Domain"/>
    <property type="match status" value="1"/>
</dbReference>
<dbReference type="Proteomes" id="UP000799767">
    <property type="component" value="Unassembled WGS sequence"/>
</dbReference>
<dbReference type="InterPro" id="IPR001509">
    <property type="entry name" value="Epimerase_deHydtase"/>
</dbReference>
<name>A0A6A6PTQ5_9PEZI</name>
<dbReference type="RefSeq" id="XP_033590058.1">
    <property type="nucleotide sequence ID" value="XM_033732046.1"/>
</dbReference>
<reference evidence="4" key="1">
    <citation type="journal article" date="2020" name="Stud. Mycol.">
        <title>101 Dothideomycetes genomes: a test case for predicting lifestyles and emergence of pathogens.</title>
        <authorList>
            <person name="Haridas S."/>
            <person name="Albert R."/>
            <person name="Binder M."/>
            <person name="Bloem J."/>
            <person name="Labutti K."/>
            <person name="Salamov A."/>
            <person name="Andreopoulos B."/>
            <person name="Baker S."/>
            <person name="Barry K."/>
            <person name="Bills G."/>
            <person name="Bluhm B."/>
            <person name="Cannon C."/>
            <person name="Castanera R."/>
            <person name="Culley D."/>
            <person name="Daum C."/>
            <person name="Ezra D."/>
            <person name="Gonzalez J."/>
            <person name="Henrissat B."/>
            <person name="Kuo A."/>
            <person name="Liang C."/>
            <person name="Lipzen A."/>
            <person name="Lutzoni F."/>
            <person name="Magnuson J."/>
            <person name="Mondo S."/>
            <person name="Nolan M."/>
            <person name="Ohm R."/>
            <person name="Pangilinan J."/>
            <person name="Park H.-J."/>
            <person name="Ramirez L."/>
            <person name="Alfaro M."/>
            <person name="Sun H."/>
            <person name="Tritt A."/>
            <person name="Yoshinaga Y."/>
            <person name="Zwiers L.-H."/>
            <person name="Turgeon B."/>
            <person name="Goodwin S."/>
            <person name="Spatafora J."/>
            <person name="Crous P."/>
            <person name="Grigoriev I."/>
        </authorList>
    </citation>
    <scope>NUCLEOTIDE SEQUENCE</scope>
    <source>
        <strain evidence="4">CBS 113389</strain>
    </source>
</reference>
<keyword evidence="5" id="KW-1185">Reference proteome</keyword>
<dbReference type="FunFam" id="3.40.50.720:FF:000426">
    <property type="entry name" value="Aldehyde reductase 2"/>
    <property type="match status" value="1"/>
</dbReference>
<accession>A0A6A6PTQ5</accession>
<dbReference type="EMBL" id="MU001635">
    <property type="protein sequence ID" value="KAF2483488.1"/>
    <property type="molecule type" value="Genomic_DNA"/>
</dbReference>
<evidence type="ECO:0000256" key="2">
    <source>
        <dbReference type="ARBA" id="ARBA00023445"/>
    </source>
</evidence>
<organism evidence="4 5">
    <name type="scientific">Neohortaea acidophila</name>
    <dbReference type="NCBI Taxonomy" id="245834"/>
    <lineage>
        <taxon>Eukaryota</taxon>
        <taxon>Fungi</taxon>
        <taxon>Dikarya</taxon>
        <taxon>Ascomycota</taxon>
        <taxon>Pezizomycotina</taxon>
        <taxon>Dothideomycetes</taxon>
        <taxon>Dothideomycetidae</taxon>
        <taxon>Mycosphaerellales</taxon>
        <taxon>Teratosphaeriaceae</taxon>
        <taxon>Neohortaea</taxon>
    </lineage>
</organism>
<dbReference type="AlphaFoldDB" id="A0A6A6PTQ5"/>
<dbReference type="GeneID" id="54473048"/>
<proteinExistence type="inferred from homology"/>
<dbReference type="GO" id="GO:0016616">
    <property type="term" value="F:oxidoreductase activity, acting on the CH-OH group of donors, NAD or NADP as acceptor"/>
    <property type="evidence" value="ECO:0007669"/>
    <property type="project" value="TreeGrafter"/>
</dbReference>
<sequence>MDDTNPPTEQQTSVIMATIEKGSLVLITGASGYIAGHTVLAVLEAGYRVRGTVRDEKKIEWLQELVEKKFGKGKFETVVVPDMIAEGAFDEAVKGVDGIIHMASVLTFSSNPDEVIPPTVKGTLNILVSATKEPGVKSIVLTSSSMAALTPTPNEVIKVTHDTWNDDAVKKSKEPDPQGFIVYGASKVEGERAFWKAIKDSKPPFQAAAVLPNANFGPILKPGGEDSASTASWITGLFKGETSMLQFPPQYFIDVRDDAKLHLIALIDPSCNGQRLFGFAAPYTWQDVIAILQKQNPGKTFPEDIADQGKDLSQIPSQDAEALLRKHYGKGWTSLEETIGANTATLK</sequence>
<dbReference type="PANTHER" id="PTHR10366">
    <property type="entry name" value="NAD DEPENDENT EPIMERASE/DEHYDRATASE"/>
    <property type="match status" value="1"/>
</dbReference>